<keyword evidence="1" id="KW-0472">Membrane</keyword>
<name>A0A5B8FJH8_9RHOB</name>
<reference evidence="2 3" key="1">
    <citation type="submission" date="2019-06" db="EMBL/GenBank/DDBJ databases">
        <title>Genome sequence of Rhodobacteraceae bacterium D4M1.</title>
        <authorList>
            <person name="Cao J."/>
        </authorList>
    </citation>
    <scope>NUCLEOTIDE SEQUENCE [LARGE SCALE GENOMIC DNA]</scope>
    <source>
        <strain evidence="2 3">D4M1</strain>
        <plasmid evidence="3">pd4m1b</plasmid>
    </source>
</reference>
<keyword evidence="3" id="KW-1185">Reference proteome</keyword>
<proteinExistence type="predicted"/>
<keyword evidence="2" id="KW-0614">Plasmid</keyword>
<sequence length="704" mass="73871">MGNSRHSSSRAGRGLRGLRLRRPAVPAAVVAFMSSVRGPWLRLAGWVFVVEFVISVLDPWGASRGTQQLSARVTLVMASPWYSLRWPVARSVRDRISMVLVDEDMLRQRGLPYPLPYGAQADLIWSIASRVQDPPRTRVPADLRPAAVFLDLLYADKRPPDDAFGLSFEDFDATLSEVAAWGTLAGGLPELAGRMAPLAESRPGVLVADTPVDTAAQAARLAGPGGQAASARPDGLSLIRTEAAPSEVLPDPLLYALAPDGRLSPAVRLALWMCAADPWIRAQSPACAGPPVPVAAVRAAAFASAAAVTSRACAALLRAATAPPATREAAREACLPLALTYAANAGWAPERAEAEEAGSSAAGLLAEYARARRDGHFAGALAGLRCLPESGHRARALASFDDEARRARLVALCSARSAREEEAAKGPFATVLWAAGVRDGGPVDGASREVTRFSPAAPYVWARGPDGTLSDSCADQRIGDSTAARAGETLRLFLRNLAPGGADATALCAYHRNLRPGWLISGAPVTRAFADEAIQGRVVLVGASVAGIPDLIAMRDVIAPGLWAHAMALDNVLSLGPALRQAQHGGAPVPDILSLVLTLGMAFLLSALRHRSPMERLESRLDGLLLAKGEAGIATHVVALCLDTLIAAALLLVLSVAMALFLPLPLFDWLGAAASASIALELRGPEHQVLDSKEAEGNPETNTQ</sequence>
<dbReference type="OrthoDB" id="7348688at2"/>
<keyword evidence="1" id="KW-0812">Transmembrane</keyword>
<dbReference type="KEGG" id="ppru:FDP22_20915"/>
<dbReference type="AlphaFoldDB" id="A0A5B8FJH8"/>
<keyword evidence="1" id="KW-1133">Transmembrane helix</keyword>
<gene>
    <name evidence="2" type="ORF">FDP22_20915</name>
</gene>
<feature type="transmembrane region" description="Helical" evidence="1">
    <location>
        <begin position="631"/>
        <end position="662"/>
    </location>
</feature>
<dbReference type="EMBL" id="CP040820">
    <property type="protein sequence ID" value="QDL94338.1"/>
    <property type="molecule type" value="Genomic_DNA"/>
</dbReference>
<accession>A0A5B8FJH8</accession>
<dbReference type="Proteomes" id="UP000305888">
    <property type="component" value="Plasmid pD4M1B"/>
</dbReference>
<evidence type="ECO:0000313" key="2">
    <source>
        <dbReference type="EMBL" id="QDL94338.1"/>
    </source>
</evidence>
<protein>
    <submittedName>
        <fullName evidence="2">CHASE2 domain-containing protein</fullName>
    </submittedName>
</protein>
<geneLocation type="plasmid" evidence="3">
    <name>pd4m1b</name>
</geneLocation>
<evidence type="ECO:0000313" key="3">
    <source>
        <dbReference type="Proteomes" id="UP000305888"/>
    </source>
</evidence>
<evidence type="ECO:0000256" key="1">
    <source>
        <dbReference type="SAM" id="Phobius"/>
    </source>
</evidence>
<feature type="transmembrane region" description="Helical" evidence="1">
    <location>
        <begin position="592"/>
        <end position="610"/>
    </location>
</feature>
<organism evidence="2 3">
    <name type="scientific">Paroceanicella profunda</name>
    <dbReference type="NCBI Taxonomy" id="2579971"/>
    <lineage>
        <taxon>Bacteria</taxon>
        <taxon>Pseudomonadati</taxon>
        <taxon>Pseudomonadota</taxon>
        <taxon>Alphaproteobacteria</taxon>
        <taxon>Rhodobacterales</taxon>
        <taxon>Paracoccaceae</taxon>
        <taxon>Paroceanicella</taxon>
    </lineage>
</organism>